<gene>
    <name evidence="3" type="primary">fadB_1</name>
    <name evidence="3" type="ORF">Pla100_49020</name>
</gene>
<dbReference type="InterPro" id="IPR029045">
    <property type="entry name" value="ClpP/crotonase-like_dom_sf"/>
</dbReference>
<dbReference type="Proteomes" id="UP000316213">
    <property type="component" value="Unassembled WGS sequence"/>
</dbReference>
<dbReference type="SUPFAM" id="SSF52096">
    <property type="entry name" value="ClpP/crotonase"/>
    <property type="match status" value="1"/>
</dbReference>
<proteinExistence type="inferred from homology"/>
<dbReference type="PANTHER" id="PTHR43459">
    <property type="entry name" value="ENOYL-COA HYDRATASE"/>
    <property type="match status" value="1"/>
</dbReference>
<dbReference type="Pfam" id="PF00378">
    <property type="entry name" value="ECH_1"/>
    <property type="match status" value="1"/>
</dbReference>
<dbReference type="CDD" id="cd06558">
    <property type="entry name" value="crotonase-like"/>
    <property type="match status" value="1"/>
</dbReference>
<comment type="similarity">
    <text evidence="1 2">Belongs to the enoyl-CoA hydratase/isomerase family.</text>
</comment>
<dbReference type="InterPro" id="IPR018376">
    <property type="entry name" value="Enoyl-CoA_hyd/isom_CS"/>
</dbReference>
<keyword evidence="4" id="KW-1185">Reference proteome</keyword>
<dbReference type="RefSeq" id="WP_146580807.1">
    <property type="nucleotide sequence ID" value="NZ_SJPM01000013.1"/>
</dbReference>
<keyword evidence="3" id="KW-0456">Lyase</keyword>
<name>A0A5C5ZW98_9BACT</name>
<reference evidence="3 4" key="1">
    <citation type="submission" date="2019-02" db="EMBL/GenBank/DDBJ databases">
        <title>Deep-cultivation of Planctomycetes and their phenomic and genomic characterization uncovers novel biology.</title>
        <authorList>
            <person name="Wiegand S."/>
            <person name="Jogler M."/>
            <person name="Boedeker C."/>
            <person name="Pinto D."/>
            <person name="Vollmers J."/>
            <person name="Rivas-Marin E."/>
            <person name="Kohn T."/>
            <person name="Peeters S.H."/>
            <person name="Heuer A."/>
            <person name="Rast P."/>
            <person name="Oberbeckmann S."/>
            <person name="Bunk B."/>
            <person name="Jeske O."/>
            <person name="Meyerdierks A."/>
            <person name="Storesund J.E."/>
            <person name="Kallscheuer N."/>
            <person name="Luecker S."/>
            <person name="Lage O.M."/>
            <person name="Pohl T."/>
            <person name="Merkel B.J."/>
            <person name="Hornburger P."/>
            <person name="Mueller R.-W."/>
            <person name="Bruemmer F."/>
            <person name="Labrenz M."/>
            <person name="Spormann A.M."/>
            <person name="Op Den Camp H."/>
            <person name="Overmann J."/>
            <person name="Amann R."/>
            <person name="Jetten M.S.M."/>
            <person name="Mascher T."/>
            <person name="Medema M.H."/>
            <person name="Devos D.P."/>
            <person name="Kaster A.-K."/>
            <person name="Ovreas L."/>
            <person name="Rohde M."/>
            <person name="Galperin M.Y."/>
            <person name="Jogler C."/>
        </authorList>
    </citation>
    <scope>NUCLEOTIDE SEQUENCE [LARGE SCALE GENOMIC DNA]</scope>
    <source>
        <strain evidence="3 4">Pla100</strain>
    </source>
</reference>
<dbReference type="InterPro" id="IPR014748">
    <property type="entry name" value="Enoyl-CoA_hydra_C"/>
</dbReference>
<dbReference type="EC" id="4.2.1.17" evidence="3"/>
<evidence type="ECO:0000313" key="4">
    <source>
        <dbReference type="Proteomes" id="UP000316213"/>
    </source>
</evidence>
<dbReference type="AlphaFoldDB" id="A0A5C5ZW98"/>
<evidence type="ECO:0000256" key="2">
    <source>
        <dbReference type="RuleBase" id="RU003707"/>
    </source>
</evidence>
<protein>
    <submittedName>
        <fullName evidence="3">Putative enoyl-CoA hydratase</fullName>
        <ecNumber evidence="3">4.2.1.17</ecNumber>
    </submittedName>
</protein>
<dbReference type="GO" id="GO:0004300">
    <property type="term" value="F:enoyl-CoA hydratase activity"/>
    <property type="evidence" value="ECO:0007669"/>
    <property type="project" value="UniProtKB-EC"/>
</dbReference>
<dbReference type="OrthoDB" id="370015at2"/>
<evidence type="ECO:0000313" key="3">
    <source>
        <dbReference type="EMBL" id="TWT91864.1"/>
    </source>
</evidence>
<dbReference type="Gene3D" id="3.90.226.10">
    <property type="entry name" value="2-enoyl-CoA Hydratase, Chain A, domain 1"/>
    <property type="match status" value="1"/>
</dbReference>
<organism evidence="3 4">
    <name type="scientific">Neorhodopirellula pilleata</name>
    <dbReference type="NCBI Taxonomy" id="2714738"/>
    <lineage>
        <taxon>Bacteria</taxon>
        <taxon>Pseudomonadati</taxon>
        <taxon>Planctomycetota</taxon>
        <taxon>Planctomycetia</taxon>
        <taxon>Pirellulales</taxon>
        <taxon>Pirellulaceae</taxon>
        <taxon>Neorhodopirellula</taxon>
    </lineage>
</organism>
<comment type="caution">
    <text evidence="3">The sequence shown here is derived from an EMBL/GenBank/DDBJ whole genome shotgun (WGS) entry which is preliminary data.</text>
</comment>
<dbReference type="Gene3D" id="1.10.12.10">
    <property type="entry name" value="Lyase 2-enoyl-coa Hydratase, Chain A, domain 2"/>
    <property type="match status" value="1"/>
</dbReference>
<dbReference type="PANTHER" id="PTHR43459:SF1">
    <property type="entry name" value="EG:BACN32G11.4 PROTEIN"/>
    <property type="match status" value="1"/>
</dbReference>
<dbReference type="PROSITE" id="PS00166">
    <property type="entry name" value="ENOYL_COA_HYDRATASE"/>
    <property type="match status" value="1"/>
</dbReference>
<accession>A0A5C5ZW98</accession>
<dbReference type="InterPro" id="IPR001753">
    <property type="entry name" value="Enoyl-CoA_hydra/iso"/>
</dbReference>
<sequence length="261" mass="27871">MQHIEVKVHDRVATLLIDRPEKHGALSPGLLSDLRQAISDVHQEKRVRAVVLTAHGSSFCSGVDMSVLKEIRELPEREQRQQWFEYWRQLAETCEELLRLPKPIVAAIDGPALGAGFAIALACDMIVATDKAVFAAGAVRHGLVGGITAALLAFRINTSLAARMSLTGNPISADEAFSVGLLVQPPITSDQIWVTACQVAKEASVGSPQAIQATKRLINESVGELLLTQISAAAADSATACTTESAGEGIDAFAKKTKPQW</sequence>
<evidence type="ECO:0000256" key="1">
    <source>
        <dbReference type="ARBA" id="ARBA00005254"/>
    </source>
</evidence>
<dbReference type="EMBL" id="SJPM01000013">
    <property type="protein sequence ID" value="TWT91864.1"/>
    <property type="molecule type" value="Genomic_DNA"/>
</dbReference>